<dbReference type="EMBL" id="JAGGLG010000030">
    <property type="protein sequence ID" value="MBP2019527.1"/>
    <property type="molecule type" value="Genomic_DNA"/>
</dbReference>
<evidence type="ECO:0000259" key="1">
    <source>
        <dbReference type="SMART" id="SM00849"/>
    </source>
</evidence>
<dbReference type="PANTHER" id="PTHR42951:SF4">
    <property type="entry name" value="ACYL-COENZYME A THIOESTERASE MBLAC2"/>
    <property type="match status" value="1"/>
</dbReference>
<accession>A0ABS4JVE7</accession>
<feature type="domain" description="Metallo-beta-lactamase" evidence="1">
    <location>
        <begin position="16"/>
        <end position="200"/>
    </location>
</feature>
<name>A0ABS4JVE7_9FIRM</name>
<gene>
    <name evidence="2" type="ORF">J2Z79_002969</name>
</gene>
<dbReference type="Gene3D" id="3.60.15.10">
    <property type="entry name" value="Ribonuclease Z/Hydroxyacylglutathione hydrolase-like"/>
    <property type="match status" value="1"/>
</dbReference>
<dbReference type="RefSeq" id="WP_209467635.1">
    <property type="nucleotide sequence ID" value="NZ_JAGGLG010000030.1"/>
</dbReference>
<reference evidence="2 3" key="1">
    <citation type="submission" date="2021-03" db="EMBL/GenBank/DDBJ databases">
        <title>Genomic Encyclopedia of Type Strains, Phase IV (KMG-IV): sequencing the most valuable type-strain genomes for metagenomic binning, comparative biology and taxonomic classification.</title>
        <authorList>
            <person name="Goeker M."/>
        </authorList>
    </citation>
    <scope>NUCLEOTIDE SEQUENCE [LARGE SCALE GENOMIC DNA]</scope>
    <source>
        <strain evidence="2 3">DSM 27138</strain>
    </source>
</reference>
<proteinExistence type="predicted"/>
<dbReference type="Proteomes" id="UP001519289">
    <property type="component" value="Unassembled WGS sequence"/>
</dbReference>
<dbReference type="InterPro" id="IPR050855">
    <property type="entry name" value="NDM-1-like"/>
</dbReference>
<comment type="caution">
    <text evidence="2">The sequence shown here is derived from an EMBL/GenBank/DDBJ whole genome shotgun (WGS) entry which is preliminary data.</text>
</comment>
<dbReference type="InterPro" id="IPR001279">
    <property type="entry name" value="Metallo-B-lactamas"/>
</dbReference>
<organism evidence="2 3">
    <name type="scientific">Symbiobacterium terraclitae</name>
    <dbReference type="NCBI Taxonomy" id="557451"/>
    <lineage>
        <taxon>Bacteria</taxon>
        <taxon>Bacillati</taxon>
        <taxon>Bacillota</taxon>
        <taxon>Clostridia</taxon>
        <taxon>Eubacteriales</taxon>
        <taxon>Symbiobacteriaceae</taxon>
        <taxon>Symbiobacterium</taxon>
    </lineage>
</organism>
<evidence type="ECO:0000313" key="2">
    <source>
        <dbReference type="EMBL" id="MBP2019527.1"/>
    </source>
</evidence>
<dbReference type="Pfam" id="PF00753">
    <property type="entry name" value="Lactamase_B"/>
    <property type="match status" value="1"/>
</dbReference>
<sequence>MRSGERILMLQRRFPSANMALVTGPRPILVDTGFGSDLPETERLLAQLGVPPAKLHLIANTHFHVDHAGGNHGLQQAYGVPVAASAPDAALVNGRHPNACDAAFLDHPVQHYRVDRVLRDGDELDTGEVVLRVLATPGHTASHLSFYAPAERVLVLGDVFHRDDVAWLNLCTDGPDPVEQMLATLDRLARLPVAWACSGHGPRIDDVPAALDAARRRYEKWREQPQKIGWHACKRLFGSALMLEGGMDAERVRAYLLNAPWFVESSRRIFERQPEEFADQLVAEMLRARAARWQDGRLVPLTPYTPVPAGWVRPDMRPRFWPRDAL</sequence>
<dbReference type="SMART" id="SM00849">
    <property type="entry name" value="Lactamase_B"/>
    <property type="match status" value="1"/>
</dbReference>
<dbReference type="SUPFAM" id="SSF56281">
    <property type="entry name" value="Metallo-hydrolase/oxidoreductase"/>
    <property type="match status" value="1"/>
</dbReference>
<evidence type="ECO:0000313" key="3">
    <source>
        <dbReference type="Proteomes" id="UP001519289"/>
    </source>
</evidence>
<dbReference type="InterPro" id="IPR036866">
    <property type="entry name" value="RibonucZ/Hydroxyglut_hydro"/>
</dbReference>
<keyword evidence="3" id="KW-1185">Reference proteome</keyword>
<protein>
    <submittedName>
        <fullName evidence="2">Glyoxylase-like metal-dependent hydrolase (Beta-lactamase superfamily II)</fullName>
    </submittedName>
</protein>
<dbReference type="PANTHER" id="PTHR42951">
    <property type="entry name" value="METALLO-BETA-LACTAMASE DOMAIN-CONTAINING"/>
    <property type="match status" value="1"/>
</dbReference>